<evidence type="ECO:0000256" key="2">
    <source>
        <dbReference type="SAM" id="Phobius"/>
    </source>
</evidence>
<dbReference type="AlphaFoldDB" id="A0A177TEU2"/>
<evidence type="ECO:0000313" key="3">
    <source>
        <dbReference type="EMBL" id="KAE8258940.1"/>
    </source>
</evidence>
<sequence length="331" mass="35078">MALNLTNATLANRCPISDPNTNATFADPGSDSLYDSPASSDRRCGYNGPVKIANLSRCCGGGSQIEISGVLGSSCGYLCPFNGTVADWKTCLNDDSLKVYCLKSTVVSGSTGSSGTSGNSGSSGARRVRDSKQGSSVWTLVLVAFTILSMLIPAAFAAPSSMRTALGRLLPARRQQKGLCEIAEVFAGPYVSFNDDDAPYFTQRVEVRNGSGVVISQSVEVAPRTFQTFPTFIGDLGPPFCKFFRDKTSDQSGYCGLAPLNIKSSYEVWAPNNTAVEFTLKPAYLCVEGRVRGCTQGQTATGTYAGTYCISHKLESKGSLAVWSDVQTPLS</sequence>
<reference evidence="3" key="2">
    <citation type="journal article" date="2019" name="IMA Fungus">
        <title>Genome sequencing and comparison of five Tilletia species to identify candidate genes for the detection of regulated species infecting wheat.</title>
        <authorList>
            <person name="Nguyen H.D.T."/>
            <person name="Sultana T."/>
            <person name="Kesanakurti P."/>
            <person name="Hambleton S."/>
        </authorList>
    </citation>
    <scope>NUCLEOTIDE SEQUENCE</scope>
    <source>
        <strain evidence="3">DAOMC 236416</strain>
    </source>
</reference>
<organism evidence="3 4">
    <name type="scientific">Tilletia indica</name>
    <dbReference type="NCBI Taxonomy" id="43049"/>
    <lineage>
        <taxon>Eukaryota</taxon>
        <taxon>Fungi</taxon>
        <taxon>Dikarya</taxon>
        <taxon>Basidiomycota</taxon>
        <taxon>Ustilaginomycotina</taxon>
        <taxon>Exobasidiomycetes</taxon>
        <taxon>Tilletiales</taxon>
        <taxon>Tilletiaceae</taxon>
        <taxon>Tilletia</taxon>
    </lineage>
</organism>
<dbReference type="Proteomes" id="UP000077521">
    <property type="component" value="Unassembled WGS sequence"/>
</dbReference>
<keyword evidence="2" id="KW-0472">Membrane</keyword>
<evidence type="ECO:0000256" key="1">
    <source>
        <dbReference type="SAM" id="MobiDB-lite"/>
    </source>
</evidence>
<feature type="region of interest" description="Disordered" evidence="1">
    <location>
        <begin position="107"/>
        <end position="128"/>
    </location>
</feature>
<evidence type="ECO:0000313" key="4">
    <source>
        <dbReference type="Proteomes" id="UP000077521"/>
    </source>
</evidence>
<accession>A0A177TEU2</accession>
<reference evidence="3" key="1">
    <citation type="submission" date="2016-04" db="EMBL/GenBank/DDBJ databases">
        <authorList>
            <person name="Nguyen H.D."/>
            <person name="Samba Siva P."/>
            <person name="Cullis J."/>
            <person name="Levesque C.A."/>
            <person name="Hambleton S."/>
        </authorList>
    </citation>
    <scope>NUCLEOTIDE SEQUENCE</scope>
    <source>
        <strain evidence="3">DAOMC 236416</strain>
    </source>
</reference>
<protein>
    <submittedName>
        <fullName evidence="3">Uncharacterized protein</fullName>
    </submittedName>
</protein>
<feature type="compositionally biased region" description="Low complexity" evidence="1">
    <location>
        <begin position="107"/>
        <end position="124"/>
    </location>
</feature>
<keyword evidence="4" id="KW-1185">Reference proteome</keyword>
<name>A0A177TEU2_9BASI</name>
<dbReference type="EMBL" id="LWDF02000052">
    <property type="protein sequence ID" value="KAE8258940.1"/>
    <property type="molecule type" value="Genomic_DNA"/>
</dbReference>
<feature type="transmembrane region" description="Helical" evidence="2">
    <location>
        <begin position="137"/>
        <end position="158"/>
    </location>
</feature>
<comment type="caution">
    <text evidence="3">The sequence shown here is derived from an EMBL/GenBank/DDBJ whole genome shotgun (WGS) entry which is preliminary data.</text>
</comment>
<proteinExistence type="predicted"/>
<keyword evidence="2" id="KW-1133">Transmembrane helix</keyword>
<gene>
    <name evidence="3" type="ORF">A4X13_0g1343</name>
</gene>
<keyword evidence="2" id="KW-0812">Transmembrane</keyword>